<dbReference type="RefSeq" id="WP_189767594.1">
    <property type="nucleotide sequence ID" value="NZ_BNCK01000002.1"/>
</dbReference>
<organism evidence="13 14">
    <name type="scientific">Thalassotalea marina</name>
    <dbReference type="NCBI Taxonomy" id="1673741"/>
    <lineage>
        <taxon>Bacteria</taxon>
        <taxon>Pseudomonadati</taxon>
        <taxon>Pseudomonadota</taxon>
        <taxon>Gammaproteobacteria</taxon>
        <taxon>Alteromonadales</taxon>
        <taxon>Colwelliaceae</taxon>
        <taxon>Thalassotalea</taxon>
    </lineage>
</organism>
<keyword evidence="4" id="KW-1003">Cell membrane</keyword>
<keyword evidence="7" id="KW-0915">Sodium</keyword>
<dbReference type="PANTHER" id="PTHR42985">
    <property type="entry name" value="SODIUM-COUPLED MONOCARBOXYLATE TRANSPORTER"/>
    <property type="match status" value="1"/>
</dbReference>
<dbReference type="AlphaFoldDB" id="A0A919BDJ0"/>
<keyword evidence="9 12" id="KW-0472">Membrane</keyword>
<comment type="similarity">
    <text evidence="2 11">Belongs to the sodium:solute symporter (SSF) (TC 2.A.21) family.</text>
</comment>
<reference evidence="13" key="2">
    <citation type="submission" date="2020-09" db="EMBL/GenBank/DDBJ databases">
        <authorList>
            <person name="Sun Q."/>
            <person name="Kim S."/>
        </authorList>
    </citation>
    <scope>NUCLEOTIDE SEQUENCE</scope>
    <source>
        <strain evidence="13">KCTC 42731</strain>
    </source>
</reference>
<dbReference type="InterPro" id="IPR038377">
    <property type="entry name" value="Na/Glc_symporter_sf"/>
</dbReference>
<keyword evidence="10" id="KW-0739">Sodium transport</keyword>
<feature type="transmembrane region" description="Helical" evidence="12">
    <location>
        <begin position="184"/>
        <end position="206"/>
    </location>
</feature>
<feature type="transmembrane region" description="Helical" evidence="12">
    <location>
        <begin position="6"/>
        <end position="26"/>
    </location>
</feature>
<feature type="transmembrane region" description="Helical" evidence="12">
    <location>
        <begin position="352"/>
        <end position="377"/>
    </location>
</feature>
<gene>
    <name evidence="13" type="ORF">GCM10017161_08390</name>
</gene>
<evidence type="ECO:0000256" key="1">
    <source>
        <dbReference type="ARBA" id="ARBA00004651"/>
    </source>
</evidence>
<proteinExistence type="inferred from homology"/>
<reference evidence="13" key="1">
    <citation type="journal article" date="2014" name="Int. J. Syst. Evol. Microbiol.">
        <title>Complete genome sequence of Corynebacterium casei LMG S-19264T (=DSM 44701T), isolated from a smear-ripened cheese.</title>
        <authorList>
            <consortium name="US DOE Joint Genome Institute (JGI-PGF)"/>
            <person name="Walter F."/>
            <person name="Albersmeier A."/>
            <person name="Kalinowski J."/>
            <person name="Ruckert C."/>
        </authorList>
    </citation>
    <scope>NUCLEOTIDE SEQUENCE</scope>
    <source>
        <strain evidence="13">KCTC 42731</strain>
    </source>
</reference>
<evidence type="ECO:0000256" key="6">
    <source>
        <dbReference type="ARBA" id="ARBA00022989"/>
    </source>
</evidence>
<feature type="transmembrane region" description="Helical" evidence="12">
    <location>
        <begin position="397"/>
        <end position="423"/>
    </location>
</feature>
<dbReference type="CDD" id="cd11493">
    <property type="entry name" value="SLC5sbd_NIS-like_u1"/>
    <property type="match status" value="1"/>
</dbReference>
<evidence type="ECO:0000256" key="4">
    <source>
        <dbReference type="ARBA" id="ARBA00022475"/>
    </source>
</evidence>
<dbReference type="GO" id="GO:0005886">
    <property type="term" value="C:plasma membrane"/>
    <property type="evidence" value="ECO:0007669"/>
    <property type="project" value="UniProtKB-SubCell"/>
</dbReference>
<name>A0A919BDJ0_9GAMM</name>
<keyword evidence="14" id="KW-1185">Reference proteome</keyword>
<feature type="transmembrane region" description="Helical" evidence="12">
    <location>
        <begin position="129"/>
        <end position="153"/>
    </location>
</feature>
<feature type="transmembrane region" description="Helical" evidence="12">
    <location>
        <begin position="286"/>
        <end position="311"/>
    </location>
</feature>
<keyword evidence="8" id="KW-0406">Ion transport</keyword>
<keyword evidence="3" id="KW-0813">Transport</keyword>
<evidence type="ECO:0000313" key="14">
    <source>
        <dbReference type="Proteomes" id="UP000623842"/>
    </source>
</evidence>
<evidence type="ECO:0000256" key="10">
    <source>
        <dbReference type="ARBA" id="ARBA00023201"/>
    </source>
</evidence>
<comment type="caution">
    <text evidence="13">The sequence shown here is derived from an EMBL/GenBank/DDBJ whole genome shotgun (WGS) entry which is preliminary data.</text>
</comment>
<dbReference type="InterPro" id="IPR051163">
    <property type="entry name" value="Sodium:Solute_Symporter_SSF"/>
</dbReference>
<dbReference type="GO" id="GO:0006814">
    <property type="term" value="P:sodium ion transport"/>
    <property type="evidence" value="ECO:0007669"/>
    <property type="project" value="UniProtKB-KW"/>
</dbReference>
<feature type="transmembrane region" description="Helical" evidence="12">
    <location>
        <begin position="461"/>
        <end position="481"/>
    </location>
</feature>
<protein>
    <submittedName>
        <fullName evidence="13">Sodium:solute symporter</fullName>
    </submittedName>
</protein>
<evidence type="ECO:0000256" key="5">
    <source>
        <dbReference type="ARBA" id="ARBA00022692"/>
    </source>
</evidence>
<sequence>MTSVYSTLDWIVFGLYVTLLIATGVYFNRKKSVNTQDYFLGGNAIPTWMVAISVLATSQSAATFLGGPDQGYQGDLSYLATNIGAVIAAILVSIILIPKFYKNKVFTVYELLEKRMGSSAKKQAGMMYLFGRIFASGARLYMAALAVSMILFANIDADSVIIATLVLTAAGLLYTVFGGIRSVIYGDVIQCVVYVSAAVFVLYFLYQAIPASFSQIVEALQHPAPGADSKLALLKFDWDFSSSGVFNFWSAITGFVLLNFAAFGLDQDMTQRVLTCKNAKEANKAMLLSVVLVMPVMLLFILIGLLLFILYQRPDLMQISAGGELIQDFQGEKITIFMYYVLNEIPPGVKGLVTIGIVAAALSTLNSGLNSMSSVLVNDIYRPFKEKHHINLPEIHYVKAGQVGMALVAITLCFMAILCFYWQRYTDMPLLKFALSVMVFSYSGLIGVFLTALFTNRGNSVSVFSALVVGFLITLFFQPYVMSILLPQEMVFDLGFTWQLCIGASVSFFVCILGRKKEMANSVKPCLEAST</sequence>
<feature type="transmembrane region" description="Helical" evidence="12">
    <location>
        <begin position="159"/>
        <end position="177"/>
    </location>
</feature>
<evidence type="ECO:0000256" key="7">
    <source>
        <dbReference type="ARBA" id="ARBA00023053"/>
    </source>
</evidence>
<keyword evidence="5 12" id="KW-0812">Transmembrane</keyword>
<comment type="subcellular location">
    <subcellularLocation>
        <location evidence="1">Cell membrane</location>
        <topology evidence="1">Multi-pass membrane protein</topology>
    </subcellularLocation>
</comment>
<evidence type="ECO:0000256" key="9">
    <source>
        <dbReference type="ARBA" id="ARBA00023136"/>
    </source>
</evidence>
<dbReference type="Proteomes" id="UP000623842">
    <property type="component" value="Unassembled WGS sequence"/>
</dbReference>
<feature type="transmembrane region" description="Helical" evidence="12">
    <location>
        <begin position="246"/>
        <end position="265"/>
    </location>
</feature>
<evidence type="ECO:0000256" key="8">
    <source>
        <dbReference type="ARBA" id="ARBA00023065"/>
    </source>
</evidence>
<evidence type="ECO:0000256" key="12">
    <source>
        <dbReference type="SAM" id="Phobius"/>
    </source>
</evidence>
<feature type="transmembrane region" description="Helical" evidence="12">
    <location>
        <begin position="435"/>
        <end position="454"/>
    </location>
</feature>
<evidence type="ECO:0000256" key="3">
    <source>
        <dbReference type="ARBA" id="ARBA00022448"/>
    </source>
</evidence>
<keyword evidence="6 12" id="KW-1133">Transmembrane helix</keyword>
<dbReference type="PANTHER" id="PTHR42985:SF47">
    <property type="entry name" value="INTEGRAL MEMBRANE TRANSPORT PROTEIN"/>
    <property type="match status" value="1"/>
</dbReference>
<dbReference type="EMBL" id="BNCK01000002">
    <property type="protein sequence ID" value="GHF83416.1"/>
    <property type="molecule type" value="Genomic_DNA"/>
</dbReference>
<feature type="transmembrane region" description="Helical" evidence="12">
    <location>
        <begin position="76"/>
        <end position="97"/>
    </location>
</feature>
<feature type="transmembrane region" description="Helical" evidence="12">
    <location>
        <begin position="38"/>
        <end position="56"/>
    </location>
</feature>
<feature type="transmembrane region" description="Helical" evidence="12">
    <location>
        <begin position="496"/>
        <end position="514"/>
    </location>
</feature>
<accession>A0A919BDJ0</accession>
<dbReference type="Gene3D" id="1.20.1730.10">
    <property type="entry name" value="Sodium/glucose cotransporter"/>
    <property type="match status" value="1"/>
</dbReference>
<dbReference type="InterPro" id="IPR001734">
    <property type="entry name" value="Na/solute_symporter"/>
</dbReference>
<evidence type="ECO:0000313" key="13">
    <source>
        <dbReference type="EMBL" id="GHF83416.1"/>
    </source>
</evidence>
<dbReference type="Pfam" id="PF00474">
    <property type="entry name" value="SSF"/>
    <property type="match status" value="1"/>
</dbReference>
<evidence type="ECO:0000256" key="11">
    <source>
        <dbReference type="RuleBase" id="RU362091"/>
    </source>
</evidence>
<dbReference type="PROSITE" id="PS50283">
    <property type="entry name" value="NA_SOLUT_SYMP_3"/>
    <property type="match status" value="1"/>
</dbReference>
<dbReference type="NCBIfam" id="TIGR00813">
    <property type="entry name" value="sss"/>
    <property type="match status" value="1"/>
</dbReference>
<dbReference type="GO" id="GO:0015293">
    <property type="term" value="F:symporter activity"/>
    <property type="evidence" value="ECO:0007669"/>
    <property type="project" value="TreeGrafter"/>
</dbReference>
<evidence type="ECO:0000256" key="2">
    <source>
        <dbReference type="ARBA" id="ARBA00006434"/>
    </source>
</evidence>